<keyword evidence="2" id="KW-1185">Reference proteome</keyword>
<dbReference type="AlphaFoldDB" id="A0A8J3LFJ4"/>
<dbReference type="RefSeq" id="WP_203981141.1">
    <property type="nucleotide sequence ID" value="NZ_BAAAQJ010000008.1"/>
</dbReference>
<protein>
    <recommendedName>
        <fullName evidence="3">Flavin reductase</fullName>
    </recommendedName>
</protein>
<accession>A0A8J3LFJ4</accession>
<sequence>MSHLPQRPDWHCRACREDWPCLGARADLLTEYANTRPSLGMYLAAQMMDAVLDLGHPLDAAMYDRFLSWVRPREPKPAWLAPTPRQSYSRRDIVQRAQQILDTHVRLPATGLCAACGADRCPRRAGAIRILYSRYGRLRCG</sequence>
<dbReference type="EMBL" id="BONU01000002">
    <property type="protein sequence ID" value="GIG72132.1"/>
    <property type="molecule type" value="Genomic_DNA"/>
</dbReference>
<organism evidence="1 2">
    <name type="scientific">Planosporangium flavigriseum</name>
    <dbReference type="NCBI Taxonomy" id="373681"/>
    <lineage>
        <taxon>Bacteria</taxon>
        <taxon>Bacillati</taxon>
        <taxon>Actinomycetota</taxon>
        <taxon>Actinomycetes</taxon>
        <taxon>Micromonosporales</taxon>
        <taxon>Micromonosporaceae</taxon>
        <taxon>Planosporangium</taxon>
    </lineage>
</organism>
<reference evidence="1" key="1">
    <citation type="submission" date="2021-01" db="EMBL/GenBank/DDBJ databases">
        <title>Whole genome shotgun sequence of Planosporangium flavigriseum NBRC 105377.</title>
        <authorList>
            <person name="Komaki H."/>
            <person name="Tamura T."/>
        </authorList>
    </citation>
    <scope>NUCLEOTIDE SEQUENCE</scope>
    <source>
        <strain evidence="1">NBRC 105377</strain>
    </source>
</reference>
<dbReference type="Proteomes" id="UP000653674">
    <property type="component" value="Unassembled WGS sequence"/>
</dbReference>
<gene>
    <name evidence="1" type="ORF">Pfl04_05360</name>
</gene>
<evidence type="ECO:0000313" key="2">
    <source>
        <dbReference type="Proteomes" id="UP000653674"/>
    </source>
</evidence>
<evidence type="ECO:0008006" key="3">
    <source>
        <dbReference type="Google" id="ProtNLM"/>
    </source>
</evidence>
<comment type="caution">
    <text evidence="1">The sequence shown here is derived from an EMBL/GenBank/DDBJ whole genome shotgun (WGS) entry which is preliminary data.</text>
</comment>
<name>A0A8J3LFJ4_9ACTN</name>
<proteinExistence type="predicted"/>
<evidence type="ECO:0000313" key="1">
    <source>
        <dbReference type="EMBL" id="GIG72132.1"/>
    </source>
</evidence>